<gene>
    <name evidence="2" type="ORF">QTG54_010230</name>
</gene>
<feature type="region of interest" description="Disordered" evidence="1">
    <location>
        <begin position="196"/>
        <end position="216"/>
    </location>
</feature>
<sequence>MSHSSSATVSLSTTQPLSDILPWGSPLSVVHSTSTNEDATTQYKTHNRTLLITDSTSADGRFILHTLALQFLSSRYNIPNNDSTAAMEGAVLWITLSPVSERQVVMALRKGMQHNLSGGGGGNAAGAAVGSTNVGNPSSSSTSGRIHVVSVPLEVADAALQDEEKQPDFSHETYLKQLHQRIVHWLNHRELLSPSQLEQQQHQTQQQLPDKSSSMGPNLVIIDNGTMLSTMFGDILTNAFISSVRATLKNHSRKSSTAAAAADVAAMGGVNAPSTTVNTTNLLTIRTSSPDDGGLYQLSDEITS</sequence>
<evidence type="ECO:0000313" key="3">
    <source>
        <dbReference type="Proteomes" id="UP001224775"/>
    </source>
</evidence>
<protein>
    <submittedName>
        <fullName evidence="2">Uncharacterized protein</fullName>
    </submittedName>
</protein>
<accession>A0AAD9DAH1</accession>
<dbReference type="EMBL" id="JATAAI010000019">
    <property type="protein sequence ID" value="KAK1738914.1"/>
    <property type="molecule type" value="Genomic_DNA"/>
</dbReference>
<proteinExistence type="predicted"/>
<feature type="compositionally biased region" description="Low complexity" evidence="1">
    <location>
        <begin position="196"/>
        <end position="209"/>
    </location>
</feature>
<evidence type="ECO:0000256" key="1">
    <source>
        <dbReference type="SAM" id="MobiDB-lite"/>
    </source>
</evidence>
<evidence type="ECO:0000313" key="2">
    <source>
        <dbReference type="EMBL" id="KAK1738914.1"/>
    </source>
</evidence>
<dbReference type="AlphaFoldDB" id="A0AAD9DAH1"/>
<name>A0AAD9DAH1_9STRA</name>
<comment type="caution">
    <text evidence="2">The sequence shown here is derived from an EMBL/GenBank/DDBJ whole genome shotgun (WGS) entry which is preliminary data.</text>
</comment>
<reference evidence="2" key="1">
    <citation type="submission" date="2023-06" db="EMBL/GenBank/DDBJ databases">
        <title>Survivors Of The Sea: Transcriptome response of Skeletonema marinoi to long-term dormancy.</title>
        <authorList>
            <person name="Pinder M.I.M."/>
            <person name="Kourtchenko O."/>
            <person name="Robertson E.K."/>
            <person name="Larsson T."/>
            <person name="Maumus F."/>
            <person name="Osuna-Cruz C.M."/>
            <person name="Vancaester E."/>
            <person name="Stenow R."/>
            <person name="Vandepoele K."/>
            <person name="Ploug H."/>
            <person name="Bruchert V."/>
            <person name="Godhe A."/>
            <person name="Topel M."/>
        </authorList>
    </citation>
    <scope>NUCLEOTIDE SEQUENCE</scope>
    <source>
        <strain evidence="2">R05AC</strain>
    </source>
</reference>
<dbReference type="Proteomes" id="UP001224775">
    <property type="component" value="Unassembled WGS sequence"/>
</dbReference>
<organism evidence="2 3">
    <name type="scientific">Skeletonema marinoi</name>
    <dbReference type="NCBI Taxonomy" id="267567"/>
    <lineage>
        <taxon>Eukaryota</taxon>
        <taxon>Sar</taxon>
        <taxon>Stramenopiles</taxon>
        <taxon>Ochrophyta</taxon>
        <taxon>Bacillariophyta</taxon>
        <taxon>Coscinodiscophyceae</taxon>
        <taxon>Thalassiosirophycidae</taxon>
        <taxon>Thalassiosirales</taxon>
        <taxon>Skeletonemataceae</taxon>
        <taxon>Skeletonema</taxon>
        <taxon>Skeletonema marinoi-dohrnii complex</taxon>
    </lineage>
</organism>
<keyword evidence="3" id="KW-1185">Reference proteome</keyword>